<dbReference type="PANTHER" id="PTHR36182:SF2">
    <property type="entry name" value="LYTIC POLYSACCHARIDE MONOOXYGENASE"/>
    <property type="match status" value="1"/>
</dbReference>
<name>A0A9P4I7A2_9PEZI</name>
<sequence>MLSTTASLALMGLLTPALGHMMIGEPVPYGQATLDNSPLEATGGDFPCKQRAGVYDITTENEYKPGTDNPLSFIGSAVHGGGSCQLSLTTDREPTAKSDFRVIWSAIGGCPGTDSGPANFTFQIPSSIPNGKYALAWTWFNRIGNREMYMNCAPVTVSGSSAKGNSAMEALPKMMVANVGNGCTDTEGTDPQFPDPGKVVVKGA</sequence>
<evidence type="ECO:0000313" key="2">
    <source>
        <dbReference type="EMBL" id="KAF2093061.1"/>
    </source>
</evidence>
<evidence type="ECO:0000313" key="3">
    <source>
        <dbReference type="Proteomes" id="UP000799772"/>
    </source>
</evidence>
<comment type="caution">
    <text evidence="2">The sequence shown here is derived from an EMBL/GenBank/DDBJ whole genome shotgun (WGS) entry which is preliminary data.</text>
</comment>
<dbReference type="OrthoDB" id="2342176at2759"/>
<feature type="chain" id="PRO_5040477511" description="Lytic polysaccharide monooxygenase" evidence="1">
    <location>
        <begin position="20"/>
        <end position="204"/>
    </location>
</feature>
<feature type="non-terminal residue" evidence="2">
    <location>
        <position position="204"/>
    </location>
</feature>
<proteinExistence type="predicted"/>
<dbReference type="Proteomes" id="UP000799772">
    <property type="component" value="Unassembled WGS sequence"/>
</dbReference>
<protein>
    <recommendedName>
        <fullName evidence="4">Lytic polysaccharide monooxygenase</fullName>
    </recommendedName>
</protein>
<organism evidence="2 3">
    <name type="scientific">Rhizodiscina lignyota</name>
    <dbReference type="NCBI Taxonomy" id="1504668"/>
    <lineage>
        <taxon>Eukaryota</taxon>
        <taxon>Fungi</taxon>
        <taxon>Dikarya</taxon>
        <taxon>Ascomycota</taxon>
        <taxon>Pezizomycotina</taxon>
        <taxon>Dothideomycetes</taxon>
        <taxon>Pleosporomycetidae</taxon>
        <taxon>Aulographales</taxon>
        <taxon>Rhizodiscinaceae</taxon>
        <taxon>Rhizodiscina</taxon>
    </lineage>
</organism>
<dbReference type="Gene3D" id="2.70.50.70">
    <property type="match status" value="1"/>
</dbReference>
<gene>
    <name evidence="2" type="ORF">NA57DRAFT_49147</name>
</gene>
<accession>A0A9P4I7A2</accession>
<keyword evidence="1" id="KW-0732">Signal</keyword>
<keyword evidence="3" id="KW-1185">Reference proteome</keyword>
<evidence type="ECO:0008006" key="4">
    <source>
        <dbReference type="Google" id="ProtNLM"/>
    </source>
</evidence>
<feature type="signal peptide" evidence="1">
    <location>
        <begin position="1"/>
        <end position="19"/>
    </location>
</feature>
<reference evidence="2" key="1">
    <citation type="journal article" date="2020" name="Stud. Mycol.">
        <title>101 Dothideomycetes genomes: a test case for predicting lifestyles and emergence of pathogens.</title>
        <authorList>
            <person name="Haridas S."/>
            <person name="Albert R."/>
            <person name="Binder M."/>
            <person name="Bloem J."/>
            <person name="Labutti K."/>
            <person name="Salamov A."/>
            <person name="Andreopoulos B."/>
            <person name="Baker S."/>
            <person name="Barry K."/>
            <person name="Bills G."/>
            <person name="Bluhm B."/>
            <person name="Cannon C."/>
            <person name="Castanera R."/>
            <person name="Culley D."/>
            <person name="Daum C."/>
            <person name="Ezra D."/>
            <person name="Gonzalez J."/>
            <person name="Henrissat B."/>
            <person name="Kuo A."/>
            <person name="Liang C."/>
            <person name="Lipzen A."/>
            <person name="Lutzoni F."/>
            <person name="Magnuson J."/>
            <person name="Mondo S."/>
            <person name="Nolan M."/>
            <person name="Ohm R."/>
            <person name="Pangilinan J."/>
            <person name="Park H.-J."/>
            <person name="Ramirez L."/>
            <person name="Alfaro M."/>
            <person name="Sun H."/>
            <person name="Tritt A."/>
            <person name="Yoshinaga Y."/>
            <person name="Zwiers L.-H."/>
            <person name="Turgeon B."/>
            <person name="Goodwin S."/>
            <person name="Spatafora J."/>
            <person name="Crous P."/>
            <person name="Grigoriev I."/>
        </authorList>
    </citation>
    <scope>NUCLEOTIDE SEQUENCE</scope>
    <source>
        <strain evidence="2">CBS 133067</strain>
    </source>
</reference>
<evidence type="ECO:0000256" key="1">
    <source>
        <dbReference type="SAM" id="SignalP"/>
    </source>
</evidence>
<dbReference type="PANTHER" id="PTHR36182">
    <property type="entry name" value="PROTEIN, PUTATIVE (AFU_ORTHOLOGUE AFUA_6G10930)-RELATED"/>
    <property type="match status" value="1"/>
</dbReference>
<dbReference type="AlphaFoldDB" id="A0A9P4I7A2"/>
<dbReference type="EMBL" id="ML978140">
    <property type="protein sequence ID" value="KAF2093061.1"/>
    <property type="molecule type" value="Genomic_DNA"/>
</dbReference>